<dbReference type="PANTHER" id="PTHR10629">
    <property type="entry name" value="CYTOSINE-SPECIFIC METHYLTRANSFERASE"/>
    <property type="match status" value="1"/>
</dbReference>
<dbReference type="Gene3D" id="3.40.50.150">
    <property type="entry name" value="Vaccinia Virus protein VP39"/>
    <property type="match status" value="1"/>
</dbReference>
<feature type="region of interest" description="Disordered" evidence="12">
    <location>
        <begin position="1"/>
        <end position="106"/>
    </location>
</feature>
<dbReference type="GO" id="GO:0032259">
    <property type="term" value="P:methylation"/>
    <property type="evidence" value="ECO:0007669"/>
    <property type="project" value="UniProtKB-KW"/>
</dbReference>
<dbReference type="SMART" id="SM00439">
    <property type="entry name" value="BAH"/>
    <property type="match status" value="1"/>
</dbReference>
<dbReference type="Pfam" id="PF00145">
    <property type="entry name" value="DNA_methylase"/>
    <property type="match status" value="1"/>
</dbReference>
<gene>
    <name evidence="14" type="ORF">PIIN_06250</name>
</gene>
<comment type="caution">
    <text evidence="14">The sequence shown here is derived from an EMBL/GenBank/DDBJ whole genome shotgun (WGS) entry which is preliminary data.</text>
</comment>
<dbReference type="GO" id="GO:0005634">
    <property type="term" value="C:nucleus"/>
    <property type="evidence" value="ECO:0007669"/>
    <property type="project" value="UniProtKB-SubCell"/>
</dbReference>
<dbReference type="InParanoid" id="G4TLX3"/>
<dbReference type="PRINTS" id="PR00105">
    <property type="entry name" value="C5METTRFRASE"/>
</dbReference>
<dbReference type="GO" id="GO:0003677">
    <property type="term" value="F:DNA binding"/>
    <property type="evidence" value="ECO:0007669"/>
    <property type="project" value="UniProtKB-KW"/>
</dbReference>
<evidence type="ECO:0000256" key="4">
    <source>
        <dbReference type="ARBA" id="ARBA00022691"/>
    </source>
</evidence>
<dbReference type="NCBIfam" id="TIGR00675">
    <property type="entry name" value="dcm"/>
    <property type="match status" value="1"/>
</dbReference>
<evidence type="ECO:0000256" key="8">
    <source>
        <dbReference type="PIRSR" id="PIRSR037404-1"/>
    </source>
</evidence>
<name>G4TLX3_SERID</name>
<keyword evidence="2 9" id="KW-0489">Methyltransferase</keyword>
<keyword evidence="3 9" id="KW-0808">Transferase</keyword>
<evidence type="ECO:0000256" key="5">
    <source>
        <dbReference type="ARBA" id="ARBA00022737"/>
    </source>
</evidence>
<protein>
    <recommendedName>
        <fullName evidence="11">Cytosine-specific methyltransferase</fullName>
        <ecNumber evidence="11">2.1.1.37</ecNumber>
    </recommendedName>
</protein>
<dbReference type="InterPro" id="IPR029063">
    <property type="entry name" value="SAM-dependent_MTases_sf"/>
</dbReference>
<dbReference type="InterPro" id="IPR018117">
    <property type="entry name" value="C5_DNA_meth_AS"/>
</dbReference>
<dbReference type="InterPro" id="IPR001525">
    <property type="entry name" value="C5_MeTfrase"/>
</dbReference>
<sequence length="1301" mass="147584">MEMSLEPQADQVVDKAKPTWTLPLMPNEVIVISDSDDESIVEQPPPSERLGSRKRYADSEPSEASTQAKRPRLDERPSPSISSSRPGNALNHPRGATFELPEDPEDHSEELVLRLLNGDEELYQDKSPHRLLFRLSNFIFFYDDKRSNMEGSGRARVMIGLDQLESSDKVNDKIGGYGAVASASIEPEEEAAADAEDDEEGMPAALPDWRKIVLGPVLKWWIGDGVGDREMYILTSAAWYVLEEPADEYRRVYERFWKSHKLSQLIMSFATKNPTGDKAEFTESLESDFTIREESFSRIGRAMTGNDLDLAISGRFIENDHLYLPKSLAQTLAESVLGQRLKRMQPRGDPRPYTCRSQQPPPGVDARTTRRTVVSPLVSKIAARYFRNPFEVVGPPPEHMNPPREPIVERFPDAPLDVGEWVHKDIDSYKNIQYFSRLSLEGRSYKLGDCVAIKQGEIVSTRDYRPPATSSNQLADNSWFGIIKRLYTAEDPEAIGINAIRFAHVQWFVHGCWTDLGELAASNELFLTYDCSNIGLATIQKLISVKFIKGESRKVIPEIKEMEDRFFCRFRFERADGSFHDFSQPDFFLGADIDLQKRFPEPVHCDACMATLFVDREEAHKFFEVKATPSKGIAGLNYANITYHKYDTILYKPLVGDREPFGQDAQTEQVRLRVGIIKSWAVAKRVDRSSYLTVRNLGFIDDLIRKRADATHLTPPYLRTPMDERRLYLVGDEIDIPVENIFRRCVVRYDPHWDRHSQLESEPNEFFLTHRSTKLMNPTVRDLHPINPRDFPVCEECSERQGKMDSYFNFYKPSLGEGANASTGTQMNTLDLFSGAGGLALGVTMTGALAVKWAVEKSIPASQTFRRNFPDAQVYTQDINECASNALRRGQARHRVPSLDPQNPRKRHMPPPQAVDVILAGLPCSGFSMQSVYGRDTKEAQVGLVLVARGTHKASYRPRFFIIENVARMINYESLDYSTEETISFAIVKIILRTLTALGYSVRWGLFNAVNYGSPQHRSRLFFYGSRGGSRLPEIPIPTHVASKNSRTRFQRFTLVPTKLMHYLAALPPVNISSAIGDLPPFDWTVRNPLSGVTQRANVPSFIGESPAGSSTAGYPHGCDYQQERPKTLYQARMRRGMHVGKKVTLHYTRTFKEHSHKAEKVIAVAMRPNADHRTIPRVLYDWAYSHPLSAAARDLWAPGRYGRLDWQGVFNSFVTRIDPTSKQGKVLHPSQRRVLTIREVARGQGFPDHYQFCGDPGAIIRQIGEAVPVQMGEALGRMLRNAMIAQKLWESYQYVWYNTF</sequence>
<evidence type="ECO:0000256" key="10">
    <source>
        <dbReference type="RuleBase" id="RU000416"/>
    </source>
</evidence>
<accession>G4TLX3</accession>
<keyword evidence="5" id="KW-0677">Repeat</keyword>
<proteinExistence type="inferred from homology"/>
<dbReference type="PANTHER" id="PTHR10629:SF52">
    <property type="entry name" value="DNA (CYTOSINE-5)-METHYLTRANSFERASE 1"/>
    <property type="match status" value="1"/>
</dbReference>
<feature type="region of interest" description="Disordered" evidence="12">
    <location>
        <begin position="343"/>
        <end position="368"/>
    </location>
</feature>
<dbReference type="Pfam" id="PF01426">
    <property type="entry name" value="BAH"/>
    <property type="match status" value="1"/>
</dbReference>
<dbReference type="PIRSF" id="PIRSF037404">
    <property type="entry name" value="DNMT1"/>
    <property type="match status" value="1"/>
</dbReference>
<evidence type="ECO:0000259" key="13">
    <source>
        <dbReference type="PROSITE" id="PS51038"/>
    </source>
</evidence>
<dbReference type="GO" id="GO:0006346">
    <property type="term" value="P:DNA methylation-dependent constitutive heterochromatin formation"/>
    <property type="evidence" value="ECO:0007669"/>
    <property type="project" value="InterPro"/>
</dbReference>
<dbReference type="GO" id="GO:0003886">
    <property type="term" value="F:DNA (cytosine-5-)-methyltransferase activity"/>
    <property type="evidence" value="ECO:0007669"/>
    <property type="project" value="UniProtKB-EC"/>
</dbReference>
<dbReference type="GO" id="GO:0003682">
    <property type="term" value="F:chromatin binding"/>
    <property type="evidence" value="ECO:0007669"/>
    <property type="project" value="InterPro"/>
</dbReference>
<keyword evidence="15" id="KW-1185">Reference proteome</keyword>
<dbReference type="Gene3D" id="3.90.120.10">
    <property type="entry name" value="DNA Methylase, subunit A, domain 2"/>
    <property type="match status" value="1"/>
</dbReference>
<keyword evidence="6" id="KW-0238">DNA-binding</keyword>
<dbReference type="eggNOG" id="ENOG502QPKK">
    <property type="taxonomic scope" value="Eukaryota"/>
</dbReference>
<dbReference type="EMBL" id="CAFZ01000158">
    <property type="protein sequence ID" value="CCA72316.1"/>
    <property type="molecule type" value="Genomic_DNA"/>
</dbReference>
<dbReference type="InterPro" id="IPR001025">
    <property type="entry name" value="BAH_dom"/>
</dbReference>
<keyword evidence="7" id="KW-0539">Nucleus</keyword>
<dbReference type="Gene3D" id="2.30.30.490">
    <property type="match status" value="2"/>
</dbReference>
<evidence type="ECO:0000256" key="9">
    <source>
        <dbReference type="PROSITE-ProRule" id="PRU01016"/>
    </source>
</evidence>
<evidence type="ECO:0000313" key="14">
    <source>
        <dbReference type="EMBL" id="CCA72316.1"/>
    </source>
</evidence>
<evidence type="ECO:0000256" key="12">
    <source>
        <dbReference type="SAM" id="MobiDB-lite"/>
    </source>
</evidence>
<dbReference type="PROSITE" id="PS51679">
    <property type="entry name" value="SAM_MT_C5"/>
    <property type="match status" value="1"/>
</dbReference>
<dbReference type="Proteomes" id="UP000007148">
    <property type="component" value="Unassembled WGS sequence"/>
</dbReference>
<reference evidence="14 15" key="1">
    <citation type="journal article" date="2011" name="PLoS Pathog.">
        <title>Endophytic Life Strategies Decoded by Genome and Transcriptome Analyses of the Mutualistic Root Symbiont Piriformospora indica.</title>
        <authorList>
            <person name="Zuccaro A."/>
            <person name="Lahrmann U."/>
            <person name="Guldener U."/>
            <person name="Langen G."/>
            <person name="Pfiffi S."/>
            <person name="Biedenkopf D."/>
            <person name="Wong P."/>
            <person name="Samans B."/>
            <person name="Grimm C."/>
            <person name="Basiewicz M."/>
            <person name="Murat C."/>
            <person name="Martin F."/>
            <person name="Kogel K.H."/>
        </authorList>
    </citation>
    <scope>NUCLEOTIDE SEQUENCE [LARGE SCALE GENOMIC DNA]</scope>
    <source>
        <strain evidence="14 15">DSM 11827</strain>
    </source>
</reference>
<dbReference type="InterPro" id="IPR022702">
    <property type="entry name" value="Cytosine_MeTrfase1_RFD"/>
</dbReference>
<organism evidence="14 15">
    <name type="scientific">Serendipita indica (strain DSM 11827)</name>
    <name type="common">Root endophyte fungus</name>
    <name type="synonym">Piriformospora indica</name>
    <dbReference type="NCBI Taxonomy" id="1109443"/>
    <lineage>
        <taxon>Eukaryota</taxon>
        <taxon>Fungi</taxon>
        <taxon>Dikarya</taxon>
        <taxon>Basidiomycota</taxon>
        <taxon>Agaricomycotina</taxon>
        <taxon>Agaricomycetes</taxon>
        <taxon>Sebacinales</taxon>
        <taxon>Serendipitaceae</taxon>
        <taxon>Serendipita</taxon>
    </lineage>
</organism>
<dbReference type="STRING" id="1109443.G4TLX3"/>
<evidence type="ECO:0000256" key="6">
    <source>
        <dbReference type="ARBA" id="ARBA00023125"/>
    </source>
</evidence>
<evidence type="ECO:0000256" key="11">
    <source>
        <dbReference type="RuleBase" id="RU000417"/>
    </source>
</evidence>
<dbReference type="SUPFAM" id="SSF53335">
    <property type="entry name" value="S-adenosyl-L-methionine-dependent methyltransferases"/>
    <property type="match status" value="1"/>
</dbReference>
<dbReference type="OrthoDB" id="5376140at2759"/>
<evidence type="ECO:0000256" key="3">
    <source>
        <dbReference type="ARBA" id="ARBA00022679"/>
    </source>
</evidence>
<evidence type="ECO:0000313" key="15">
    <source>
        <dbReference type="Proteomes" id="UP000007148"/>
    </source>
</evidence>
<comment type="similarity">
    <text evidence="9 10">Belongs to the class I-like SAM-binding methyltransferase superfamily. C5-methyltransferase family.</text>
</comment>
<feature type="domain" description="BAH" evidence="13">
    <location>
        <begin position="443"/>
        <end position="583"/>
    </location>
</feature>
<dbReference type="PROSITE" id="PS00094">
    <property type="entry name" value="C5_MTASE_1"/>
    <property type="match status" value="1"/>
</dbReference>
<dbReference type="EC" id="2.1.1.37" evidence="11"/>
<comment type="catalytic activity">
    <reaction evidence="11">
        <text>a 2'-deoxycytidine in DNA + S-adenosyl-L-methionine = a 5-methyl-2'-deoxycytidine in DNA + S-adenosyl-L-homocysteine + H(+)</text>
        <dbReference type="Rhea" id="RHEA:13681"/>
        <dbReference type="Rhea" id="RHEA-COMP:11369"/>
        <dbReference type="Rhea" id="RHEA-COMP:11370"/>
        <dbReference type="ChEBI" id="CHEBI:15378"/>
        <dbReference type="ChEBI" id="CHEBI:57856"/>
        <dbReference type="ChEBI" id="CHEBI:59789"/>
        <dbReference type="ChEBI" id="CHEBI:85452"/>
        <dbReference type="ChEBI" id="CHEBI:85454"/>
        <dbReference type="EC" id="2.1.1.37"/>
    </reaction>
</comment>
<evidence type="ECO:0000256" key="7">
    <source>
        <dbReference type="ARBA" id="ARBA00023242"/>
    </source>
</evidence>
<evidence type="ECO:0000256" key="2">
    <source>
        <dbReference type="ARBA" id="ARBA00022603"/>
    </source>
</evidence>
<dbReference type="InterPro" id="IPR043151">
    <property type="entry name" value="BAH_sf"/>
</dbReference>
<dbReference type="GO" id="GO:0044027">
    <property type="term" value="P:negative regulation of gene expression via chromosomal CpG island methylation"/>
    <property type="evidence" value="ECO:0007669"/>
    <property type="project" value="TreeGrafter"/>
</dbReference>
<evidence type="ECO:0000256" key="1">
    <source>
        <dbReference type="ARBA" id="ARBA00004123"/>
    </source>
</evidence>
<feature type="region of interest" description="Disordered" evidence="12">
    <location>
        <begin position="890"/>
        <end position="909"/>
    </location>
</feature>
<comment type="subcellular location">
    <subcellularLocation>
        <location evidence="1">Nucleus</location>
    </subcellularLocation>
</comment>
<dbReference type="InterPro" id="IPR050390">
    <property type="entry name" value="C5-Methyltransferase"/>
</dbReference>
<dbReference type="Pfam" id="PF12047">
    <property type="entry name" value="DNMT1-RFD"/>
    <property type="match status" value="1"/>
</dbReference>
<dbReference type="PROSITE" id="PS51038">
    <property type="entry name" value="BAH"/>
    <property type="match status" value="1"/>
</dbReference>
<dbReference type="HOGENOM" id="CLU_008262_0_0_1"/>
<feature type="active site" evidence="8 9">
    <location>
        <position position="924"/>
    </location>
</feature>
<keyword evidence="4 9" id="KW-0949">S-adenosyl-L-methionine</keyword>